<dbReference type="AlphaFoldDB" id="A0A0M3JHB3"/>
<name>A0A0M3JHB3_ANISI</name>
<evidence type="ECO:0000313" key="3">
    <source>
        <dbReference type="Proteomes" id="UP000267096"/>
    </source>
</evidence>
<evidence type="ECO:0000313" key="4">
    <source>
        <dbReference type="WBParaSite" id="ASIM_0000702401-mRNA-1"/>
    </source>
</evidence>
<organism evidence="4">
    <name type="scientific">Anisakis simplex</name>
    <name type="common">Herring worm</name>
    <dbReference type="NCBI Taxonomy" id="6269"/>
    <lineage>
        <taxon>Eukaryota</taxon>
        <taxon>Metazoa</taxon>
        <taxon>Ecdysozoa</taxon>
        <taxon>Nematoda</taxon>
        <taxon>Chromadorea</taxon>
        <taxon>Rhabditida</taxon>
        <taxon>Spirurina</taxon>
        <taxon>Ascaridomorpha</taxon>
        <taxon>Ascaridoidea</taxon>
        <taxon>Anisakidae</taxon>
        <taxon>Anisakis</taxon>
        <taxon>Anisakis simplex complex</taxon>
    </lineage>
</organism>
<reference evidence="4" key="1">
    <citation type="submission" date="2017-02" db="UniProtKB">
        <authorList>
            <consortium name="WormBaseParasite"/>
        </authorList>
    </citation>
    <scope>IDENTIFICATION</scope>
</reference>
<gene>
    <name evidence="2" type="ORF">ASIM_LOCUS6790</name>
</gene>
<evidence type="ECO:0000313" key="2">
    <source>
        <dbReference type="EMBL" id="VDK27813.1"/>
    </source>
</evidence>
<protein>
    <submittedName>
        <fullName evidence="2 4">Uncharacterized protein</fullName>
    </submittedName>
</protein>
<feature type="region of interest" description="Disordered" evidence="1">
    <location>
        <begin position="146"/>
        <end position="172"/>
    </location>
</feature>
<sequence>MQSQPHRHGWVTISYSLAYTDHLLFSGLNHNNSFDALHSNLSDFFTENDTSTGLLTSKYSAAKRLPTSSSEEIDKFRVTSGTRRLSTSHEADLNRSSTFLANYEKRNLTGSDIGLKVTLVTSQPQSANVTGNASVNTALPVEANAVSSKKPRIESSSDGTKEIRTTATNTNT</sequence>
<dbReference type="EMBL" id="UYRR01015321">
    <property type="protein sequence ID" value="VDK27813.1"/>
    <property type="molecule type" value="Genomic_DNA"/>
</dbReference>
<keyword evidence="3" id="KW-1185">Reference proteome</keyword>
<dbReference type="WBParaSite" id="ASIM_0000702401-mRNA-1">
    <property type="protein sequence ID" value="ASIM_0000702401-mRNA-1"/>
    <property type="gene ID" value="ASIM_0000702401"/>
</dbReference>
<accession>A0A0M3JHB3</accession>
<feature type="compositionally biased region" description="Basic and acidic residues" evidence="1">
    <location>
        <begin position="151"/>
        <end position="164"/>
    </location>
</feature>
<evidence type="ECO:0000256" key="1">
    <source>
        <dbReference type="SAM" id="MobiDB-lite"/>
    </source>
</evidence>
<reference evidence="2 3" key="2">
    <citation type="submission" date="2018-11" db="EMBL/GenBank/DDBJ databases">
        <authorList>
            <consortium name="Pathogen Informatics"/>
        </authorList>
    </citation>
    <scope>NUCLEOTIDE SEQUENCE [LARGE SCALE GENOMIC DNA]</scope>
</reference>
<dbReference type="Proteomes" id="UP000267096">
    <property type="component" value="Unassembled WGS sequence"/>
</dbReference>
<proteinExistence type="predicted"/>